<accession>A0ABD3I123</accession>
<feature type="domain" description="Reverse transcriptase zinc-binding" evidence="1">
    <location>
        <begin position="527"/>
        <end position="600"/>
    </location>
</feature>
<dbReference type="InterPro" id="IPR026960">
    <property type="entry name" value="RVT-Znf"/>
</dbReference>
<dbReference type="Pfam" id="PF13966">
    <property type="entry name" value="zf-RVT"/>
    <property type="match status" value="1"/>
</dbReference>
<dbReference type="EMBL" id="JBJQOH010000002">
    <property type="protein sequence ID" value="KAL3696981.1"/>
    <property type="molecule type" value="Genomic_DNA"/>
</dbReference>
<dbReference type="PANTHER" id="PTHR33116">
    <property type="entry name" value="REVERSE TRANSCRIPTASE ZINC-BINDING DOMAIN-CONTAINING PROTEIN-RELATED-RELATED"/>
    <property type="match status" value="1"/>
</dbReference>
<proteinExistence type="predicted"/>
<evidence type="ECO:0000259" key="1">
    <source>
        <dbReference type="Pfam" id="PF13966"/>
    </source>
</evidence>
<reference evidence="2 3" key="1">
    <citation type="submission" date="2024-09" db="EMBL/GenBank/DDBJ databases">
        <title>Chromosome-scale assembly of Riccia sorocarpa.</title>
        <authorList>
            <person name="Paukszto L."/>
        </authorList>
    </citation>
    <scope>NUCLEOTIDE SEQUENCE [LARGE SCALE GENOMIC DNA]</scope>
    <source>
        <strain evidence="2">LP-2024</strain>
        <tissue evidence="2">Aerial parts of the thallus</tissue>
    </source>
</reference>
<comment type="caution">
    <text evidence="2">The sequence shown here is derived from an EMBL/GenBank/DDBJ whole genome shotgun (WGS) entry which is preliminary data.</text>
</comment>
<sequence>MNKEQREQHDLRLEVLSLRTMIHADDHHLQLSEQLKRAEQKLRMLEQTEARAWRLRNRERWLREGEAPTRYFYAQAKAKFNRETIHKLQLQDGSTTTDKDVIMAQVQGYYTNLYQREETIGAALIARREALATLTKKLNDQVFNNARRILSQYEQASGARLNLAKTTVIPLFDDPVPHWLHATGCHIASRQERFRYLGVLAGIDILDDEITADVHNRYEKRLKSWATKLLAWPEKTLLCRNILGALPYYTLMTVGMSKKGMKLLQKTTREFLWGENEHGKKKRPLIAWATFEKRKHDGGLGWPPHTDMADAFLLKNAAKILKGGQEEWIKIARAMITKALKDSSRTKEIKNWTVEQVFIGLPSFKTGSSPTLDRMLQVWFKAQKRLRWVPARGSLPMRSSPTLITAVARRTGFFRQEELTELCKSLKAAKIKDTADVLTSGGVGKNLHDYLLGKLPHITPVLITALHKLQIAFPETDTEDIPWSEAHGWTWTDNLPQGQKAWTLSTANWRALLHHNINDDATLSCRWEIQDDPRQWRTRWNLLWNGPTKIRTKIRLWRYLRRGYFTNSKAKTWGIDDGTCSRCQIEVETFVHAIWSCPRIQERARWISWLLIPSNQRTTSNRGCESLITVIDFALQNHRANPACITLLLNALRTNWIERNESQFRERQAYRGVNTVLHETNIEIMALMDDSRLSTQRDRSLKRAHKMLEYWRTET</sequence>
<dbReference type="Proteomes" id="UP001633002">
    <property type="component" value="Unassembled WGS sequence"/>
</dbReference>
<protein>
    <recommendedName>
        <fullName evidence="1">Reverse transcriptase zinc-binding domain-containing protein</fullName>
    </recommendedName>
</protein>
<gene>
    <name evidence="2" type="ORF">R1sor_011057</name>
</gene>
<organism evidence="2 3">
    <name type="scientific">Riccia sorocarpa</name>
    <dbReference type="NCBI Taxonomy" id="122646"/>
    <lineage>
        <taxon>Eukaryota</taxon>
        <taxon>Viridiplantae</taxon>
        <taxon>Streptophyta</taxon>
        <taxon>Embryophyta</taxon>
        <taxon>Marchantiophyta</taxon>
        <taxon>Marchantiopsida</taxon>
        <taxon>Marchantiidae</taxon>
        <taxon>Marchantiales</taxon>
        <taxon>Ricciaceae</taxon>
        <taxon>Riccia</taxon>
    </lineage>
</organism>
<evidence type="ECO:0000313" key="3">
    <source>
        <dbReference type="Proteomes" id="UP001633002"/>
    </source>
</evidence>
<keyword evidence="3" id="KW-1185">Reference proteome</keyword>
<name>A0ABD3I123_9MARC</name>
<dbReference type="PANTHER" id="PTHR33116:SF78">
    <property type="entry name" value="OS12G0587133 PROTEIN"/>
    <property type="match status" value="1"/>
</dbReference>
<evidence type="ECO:0000313" key="2">
    <source>
        <dbReference type="EMBL" id="KAL3696981.1"/>
    </source>
</evidence>
<dbReference type="AlphaFoldDB" id="A0ABD3I123"/>